<evidence type="ECO:0000259" key="1">
    <source>
        <dbReference type="Pfam" id="PF20803"/>
    </source>
</evidence>
<comment type="caution">
    <text evidence="2">The sequence shown here is derived from an EMBL/GenBank/DDBJ whole genome shotgun (WGS) entry which is preliminary data.</text>
</comment>
<dbReference type="Gene3D" id="3.30.70.2650">
    <property type="match status" value="1"/>
</dbReference>
<reference evidence="2 3" key="1">
    <citation type="journal article" date="2016" name="Nat. Commun.">
        <title>Thousands of microbial genomes shed light on interconnected biogeochemical processes in an aquifer system.</title>
        <authorList>
            <person name="Anantharaman K."/>
            <person name="Brown C.T."/>
            <person name="Hug L.A."/>
            <person name="Sharon I."/>
            <person name="Castelle C.J."/>
            <person name="Probst A.J."/>
            <person name="Thomas B.C."/>
            <person name="Singh A."/>
            <person name="Wilkins M.J."/>
            <person name="Karaoz U."/>
            <person name="Brodie E.L."/>
            <person name="Williams K.H."/>
            <person name="Hubbard S.S."/>
            <person name="Banfield J.F."/>
        </authorList>
    </citation>
    <scope>NUCLEOTIDE SEQUENCE [LARGE SCALE GENOMIC DNA]</scope>
</reference>
<evidence type="ECO:0000313" key="2">
    <source>
        <dbReference type="EMBL" id="OGG37980.1"/>
    </source>
</evidence>
<dbReference type="Proteomes" id="UP000179324">
    <property type="component" value="Unassembled WGS sequence"/>
</dbReference>
<dbReference type="InterPro" id="IPR048846">
    <property type="entry name" value="PaaX-like_central"/>
</dbReference>
<dbReference type="Pfam" id="PF20803">
    <property type="entry name" value="PaaX_M"/>
    <property type="match status" value="1"/>
</dbReference>
<evidence type="ECO:0000313" key="3">
    <source>
        <dbReference type="Proteomes" id="UP000179324"/>
    </source>
</evidence>
<sequence>MDDFLKQHQQKVYLKQSLKRLETRRFLIRREDAVYPTKSGSMFFRKQKLLADKKSITKNWDGKWRLISFDVPVGDDKKRYQLRSLLKEFDFYQLHKSVWVCPNQLAENFWKLIIDSDLDKYCKVMTVDIIEGDEGLIKHFKL</sequence>
<proteinExistence type="predicted"/>
<feature type="domain" description="Transcriptional repressor PaaX-like central Cas2-like" evidence="1">
    <location>
        <begin position="58"/>
        <end position="131"/>
    </location>
</feature>
<dbReference type="SUPFAM" id="SSF143430">
    <property type="entry name" value="TTP0101/SSO1404-like"/>
    <property type="match status" value="1"/>
</dbReference>
<protein>
    <recommendedName>
        <fullName evidence="1">Transcriptional repressor PaaX-like central Cas2-like domain-containing protein</fullName>
    </recommendedName>
</protein>
<gene>
    <name evidence="2" type="ORF">A2127_02740</name>
</gene>
<accession>A0A1F6BM49</accession>
<name>A0A1F6BM49_9BACT</name>
<dbReference type="AlphaFoldDB" id="A0A1F6BM49"/>
<dbReference type="EMBL" id="MFKI01000038">
    <property type="protein sequence ID" value="OGG37980.1"/>
    <property type="molecule type" value="Genomic_DNA"/>
</dbReference>
<organism evidence="2 3">
    <name type="scientific">Candidatus Jorgensenbacteria bacterium GWC1_48_12</name>
    <dbReference type="NCBI Taxonomy" id="1798469"/>
    <lineage>
        <taxon>Bacteria</taxon>
        <taxon>Candidatus Joergenseniibacteriota</taxon>
    </lineage>
</organism>